<name>J9GAE9_9ZZZZ</name>
<dbReference type="AlphaFoldDB" id="J9GAE9"/>
<accession>J9GAE9</accession>
<sequence>MKLMRTLNGLLTECKNKLVAKVRDNYNKVFDELEKYALQMNVSRDKFARRDSTIALKTNTNNLFALQANAGTTAFYQAELNRINMAIPEPEPKPKPGQEPPTALHGRENPDDNKEKVTPPSPAPRKMKLVSLNTHTTEPIHTEADVDLYLQALKAEIMSHLAGDTDIIIN</sequence>
<proteinExistence type="predicted"/>
<reference evidence="2" key="1">
    <citation type="journal article" date="2012" name="PLoS ONE">
        <title>Gene sets for utilization of primary and secondary nutrition supplies in the distal gut of endangered iberian lynx.</title>
        <authorList>
            <person name="Alcaide M."/>
            <person name="Messina E."/>
            <person name="Richter M."/>
            <person name="Bargiela R."/>
            <person name="Peplies J."/>
            <person name="Huws S.A."/>
            <person name="Newbold C.J."/>
            <person name="Golyshin P.N."/>
            <person name="Simon M.A."/>
            <person name="Lopez G."/>
            <person name="Yakimov M.M."/>
            <person name="Ferrer M."/>
        </authorList>
    </citation>
    <scope>NUCLEOTIDE SEQUENCE</scope>
</reference>
<gene>
    <name evidence="2" type="ORF">EVA_07625</name>
</gene>
<evidence type="ECO:0000256" key="1">
    <source>
        <dbReference type="SAM" id="MobiDB-lite"/>
    </source>
</evidence>
<feature type="compositionally biased region" description="Basic and acidic residues" evidence="1">
    <location>
        <begin position="105"/>
        <end position="117"/>
    </location>
</feature>
<protein>
    <submittedName>
        <fullName evidence="2">Uncharacterized protein</fullName>
    </submittedName>
</protein>
<organism evidence="2">
    <name type="scientific">gut metagenome</name>
    <dbReference type="NCBI Taxonomy" id="749906"/>
    <lineage>
        <taxon>unclassified sequences</taxon>
        <taxon>metagenomes</taxon>
        <taxon>organismal metagenomes</taxon>
    </lineage>
</organism>
<evidence type="ECO:0000313" key="2">
    <source>
        <dbReference type="EMBL" id="EJX04267.1"/>
    </source>
</evidence>
<feature type="region of interest" description="Disordered" evidence="1">
    <location>
        <begin position="85"/>
        <end position="126"/>
    </location>
</feature>
<dbReference type="EMBL" id="AMCI01001869">
    <property type="protein sequence ID" value="EJX04267.1"/>
    <property type="molecule type" value="Genomic_DNA"/>
</dbReference>
<comment type="caution">
    <text evidence="2">The sequence shown here is derived from an EMBL/GenBank/DDBJ whole genome shotgun (WGS) entry which is preliminary data.</text>
</comment>